<accession>A0A9Q0H647</accession>
<name>A0A9Q0H647_9MAGN</name>
<gene>
    <name evidence="1" type="ORF">NE237_019834</name>
</gene>
<evidence type="ECO:0000313" key="1">
    <source>
        <dbReference type="EMBL" id="KAJ4959924.1"/>
    </source>
</evidence>
<evidence type="ECO:0000313" key="2">
    <source>
        <dbReference type="Proteomes" id="UP001141806"/>
    </source>
</evidence>
<organism evidence="1 2">
    <name type="scientific">Protea cynaroides</name>
    <dbReference type="NCBI Taxonomy" id="273540"/>
    <lineage>
        <taxon>Eukaryota</taxon>
        <taxon>Viridiplantae</taxon>
        <taxon>Streptophyta</taxon>
        <taxon>Embryophyta</taxon>
        <taxon>Tracheophyta</taxon>
        <taxon>Spermatophyta</taxon>
        <taxon>Magnoliopsida</taxon>
        <taxon>Proteales</taxon>
        <taxon>Proteaceae</taxon>
        <taxon>Protea</taxon>
    </lineage>
</organism>
<proteinExistence type="predicted"/>
<comment type="caution">
    <text evidence="1">The sequence shown here is derived from an EMBL/GenBank/DDBJ whole genome shotgun (WGS) entry which is preliminary data.</text>
</comment>
<dbReference type="Proteomes" id="UP001141806">
    <property type="component" value="Unassembled WGS sequence"/>
</dbReference>
<sequence>MFGPLLDGQVISIHLHRQTHSKKTRSWRVDGLVGSSFRFSRSYKAKQLTVHEAGELKLLHRQSSTRIFRVPPSGSAVSCEFAESNPLAHVLSSLFISLIFMETCILDHSQQQPC</sequence>
<protein>
    <submittedName>
        <fullName evidence="1">Uncharacterized protein</fullName>
    </submittedName>
</protein>
<keyword evidence="2" id="KW-1185">Reference proteome</keyword>
<dbReference type="AlphaFoldDB" id="A0A9Q0H647"/>
<reference evidence="1" key="1">
    <citation type="journal article" date="2023" name="Plant J.">
        <title>The genome of the king protea, Protea cynaroides.</title>
        <authorList>
            <person name="Chang J."/>
            <person name="Duong T.A."/>
            <person name="Schoeman C."/>
            <person name="Ma X."/>
            <person name="Roodt D."/>
            <person name="Barker N."/>
            <person name="Li Z."/>
            <person name="Van de Peer Y."/>
            <person name="Mizrachi E."/>
        </authorList>
    </citation>
    <scope>NUCLEOTIDE SEQUENCE</scope>
    <source>
        <tissue evidence="1">Young leaves</tissue>
    </source>
</reference>
<dbReference type="EMBL" id="JAMYWD010000009">
    <property type="protein sequence ID" value="KAJ4959924.1"/>
    <property type="molecule type" value="Genomic_DNA"/>
</dbReference>